<keyword evidence="1" id="KW-0732">Signal</keyword>
<accession>A0A917EP54</accession>
<evidence type="ECO:0000313" key="2">
    <source>
        <dbReference type="EMBL" id="GGE61537.1"/>
    </source>
</evidence>
<reference evidence="2" key="1">
    <citation type="journal article" date="2014" name="Int. J. Syst. Evol. Microbiol.">
        <title>Complete genome sequence of Corynebacterium casei LMG S-19264T (=DSM 44701T), isolated from a smear-ripened cheese.</title>
        <authorList>
            <consortium name="US DOE Joint Genome Institute (JGI-PGF)"/>
            <person name="Walter F."/>
            <person name="Albersmeier A."/>
            <person name="Kalinowski J."/>
            <person name="Ruckert C."/>
        </authorList>
    </citation>
    <scope>NUCLEOTIDE SEQUENCE</scope>
    <source>
        <strain evidence="2">CGMCC 1.16012</strain>
    </source>
</reference>
<feature type="chain" id="PRO_5038034152" description="Secreted protein" evidence="1">
    <location>
        <begin position="32"/>
        <end position="190"/>
    </location>
</feature>
<protein>
    <recommendedName>
        <fullName evidence="4">Secreted protein</fullName>
    </recommendedName>
</protein>
<evidence type="ECO:0000313" key="3">
    <source>
        <dbReference type="Proteomes" id="UP000606730"/>
    </source>
</evidence>
<dbReference type="Proteomes" id="UP000606730">
    <property type="component" value="Unassembled WGS sequence"/>
</dbReference>
<reference evidence="2" key="2">
    <citation type="submission" date="2020-09" db="EMBL/GenBank/DDBJ databases">
        <authorList>
            <person name="Sun Q."/>
            <person name="Zhou Y."/>
        </authorList>
    </citation>
    <scope>NUCLEOTIDE SEQUENCE</scope>
    <source>
        <strain evidence="2">CGMCC 1.16012</strain>
    </source>
</reference>
<feature type="signal peptide" evidence="1">
    <location>
        <begin position="1"/>
        <end position="31"/>
    </location>
</feature>
<evidence type="ECO:0000256" key="1">
    <source>
        <dbReference type="SAM" id="SignalP"/>
    </source>
</evidence>
<evidence type="ECO:0008006" key="4">
    <source>
        <dbReference type="Google" id="ProtNLM"/>
    </source>
</evidence>
<dbReference type="AlphaFoldDB" id="A0A917EP54"/>
<gene>
    <name evidence="2" type="ORF">GCM10011517_31370</name>
</gene>
<comment type="caution">
    <text evidence="2">The sequence shown here is derived from an EMBL/GenBank/DDBJ whole genome shotgun (WGS) entry which is preliminary data.</text>
</comment>
<proteinExistence type="predicted"/>
<keyword evidence="3" id="KW-1185">Reference proteome</keyword>
<sequence length="190" mass="20547">MWNYLKAKRKGAIGASVVFFVAAGVASSALAESNEEKIARAMSAAPLDISENATIMDVDGTILREGSNEWVCLPGVGLIPGDKHPMCNDPVWMRWMAAVASGSEFSTEVVGVSYMLQGDAMVNNDNPMATDPNDGGVWVQDGPHLMMLFPNKDLVANLPRDPFVGGSYVMWGDTPLWHVMFPVEAKENTN</sequence>
<organism evidence="2 3">
    <name type="scientific">Actibacterium pelagium</name>
    <dbReference type="NCBI Taxonomy" id="2029103"/>
    <lineage>
        <taxon>Bacteria</taxon>
        <taxon>Pseudomonadati</taxon>
        <taxon>Pseudomonadota</taxon>
        <taxon>Alphaproteobacteria</taxon>
        <taxon>Rhodobacterales</taxon>
        <taxon>Roseobacteraceae</taxon>
        <taxon>Actibacterium</taxon>
    </lineage>
</organism>
<dbReference type="EMBL" id="BMKN01000003">
    <property type="protein sequence ID" value="GGE61537.1"/>
    <property type="molecule type" value="Genomic_DNA"/>
</dbReference>
<name>A0A917EP54_9RHOB</name>